<organism evidence="1 2">
    <name type="scientific">Solirubrobacter phytolaccae</name>
    <dbReference type="NCBI Taxonomy" id="1404360"/>
    <lineage>
        <taxon>Bacteria</taxon>
        <taxon>Bacillati</taxon>
        <taxon>Actinomycetota</taxon>
        <taxon>Thermoleophilia</taxon>
        <taxon>Solirubrobacterales</taxon>
        <taxon>Solirubrobacteraceae</taxon>
        <taxon>Solirubrobacter</taxon>
    </lineage>
</organism>
<comment type="caution">
    <text evidence="1">The sequence shown here is derived from an EMBL/GenBank/DDBJ whole genome shotgun (WGS) entry which is preliminary data.</text>
</comment>
<sequence>MLSIAELAARRESSGIRLGLTAAEVEAVLGEPSRRERRPRALFYGSLVLFFTQAVDEVEMIVWYPGQYGEHPLVEGDFPLELDAVKEWLAARNISWTTDAFLTVDEYVGFTTEQDVSLVFVDGALEKLHVTRPRSGGLD</sequence>
<reference evidence="1" key="1">
    <citation type="submission" date="2022-10" db="EMBL/GenBank/DDBJ databases">
        <title>The WGS of Solirubrobacter phytolaccae KCTC 29190.</title>
        <authorList>
            <person name="Jiang Z."/>
        </authorList>
    </citation>
    <scope>NUCLEOTIDE SEQUENCE</scope>
    <source>
        <strain evidence="1">KCTC 29190</strain>
    </source>
</reference>
<dbReference type="AlphaFoldDB" id="A0A9X3S6M1"/>
<dbReference type="RefSeq" id="WP_270023551.1">
    <property type="nucleotide sequence ID" value="NZ_JAPDDP010000004.1"/>
</dbReference>
<dbReference type="Proteomes" id="UP001147653">
    <property type="component" value="Unassembled WGS sequence"/>
</dbReference>
<name>A0A9X3S6M1_9ACTN</name>
<dbReference type="EMBL" id="JAPDDP010000004">
    <property type="protein sequence ID" value="MDA0179283.1"/>
    <property type="molecule type" value="Genomic_DNA"/>
</dbReference>
<protein>
    <submittedName>
        <fullName evidence="1">Uncharacterized protein</fullName>
    </submittedName>
</protein>
<evidence type="ECO:0000313" key="1">
    <source>
        <dbReference type="EMBL" id="MDA0179283.1"/>
    </source>
</evidence>
<evidence type="ECO:0000313" key="2">
    <source>
        <dbReference type="Proteomes" id="UP001147653"/>
    </source>
</evidence>
<gene>
    <name evidence="1" type="ORF">OJ997_03155</name>
</gene>
<keyword evidence="2" id="KW-1185">Reference proteome</keyword>
<accession>A0A9X3S6M1</accession>
<proteinExistence type="predicted"/>